<keyword evidence="2" id="KW-1185">Reference proteome</keyword>
<gene>
    <name evidence="1" type="ORF">LMG21510_01156</name>
</gene>
<dbReference type="SUPFAM" id="SSF53335">
    <property type="entry name" value="S-adenosyl-L-methionine-dependent methyltransferases"/>
    <property type="match status" value="1"/>
</dbReference>
<dbReference type="EMBL" id="CAJZAH010000001">
    <property type="protein sequence ID" value="CAG9168609.1"/>
    <property type="molecule type" value="Genomic_DNA"/>
</dbReference>
<comment type="caution">
    <text evidence="1">The sequence shown here is derived from an EMBL/GenBank/DDBJ whole genome shotgun (WGS) entry which is preliminary data.</text>
</comment>
<evidence type="ECO:0008006" key="3">
    <source>
        <dbReference type="Google" id="ProtNLM"/>
    </source>
</evidence>
<evidence type="ECO:0000313" key="2">
    <source>
        <dbReference type="Proteomes" id="UP000721236"/>
    </source>
</evidence>
<dbReference type="RefSeq" id="WP_224040251.1">
    <property type="nucleotide sequence ID" value="NZ_CAJZAH010000001.1"/>
</dbReference>
<dbReference type="InterPro" id="IPR029063">
    <property type="entry name" value="SAM-dependent_MTases_sf"/>
</dbReference>
<evidence type="ECO:0000313" key="1">
    <source>
        <dbReference type="EMBL" id="CAG9168609.1"/>
    </source>
</evidence>
<sequence>MSQQSLFASPAVSPAADHACMICGSASQPYFSKRYATLPPGAPFPSLEVDYARCSECGFVASTTHKALSPEHWVALNAAFHHSVEAGNEGINQPPYADQALAMLMLARNGVLDLDDALDYAAGYGTLSKFARKYFGAKIRIFDRYVTGGDDTLEYVEETALGKYGLVINSAMFEHVLERKDLDDVDALVADDGVLMMHSVVCERVPADPNWFYLDPVVHTAFHTNASMAVLMAQWGYGASVYAPQAKSWFLFKQDNPKLGELESVIERINAELQCRYFIYKRGFVDYWKGF</sequence>
<protein>
    <recommendedName>
        <fullName evidence="3">Methyltransferase domain-containing protein</fullName>
    </recommendedName>
</protein>
<organism evidence="1 2">
    <name type="scientific">Cupriavidus respiraculi</name>
    <dbReference type="NCBI Taxonomy" id="195930"/>
    <lineage>
        <taxon>Bacteria</taxon>
        <taxon>Pseudomonadati</taxon>
        <taxon>Pseudomonadota</taxon>
        <taxon>Betaproteobacteria</taxon>
        <taxon>Burkholderiales</taxon>
        <taxon>Burkholderiaceae</taxon>
        <taxon>Cupriavidus</taxon>
    </lineage>
</organism>
<accession>A0ABN7Y5F3</accession>
<name>A0ABN7Y5F3_9BURK</name>
<dbReference type="Proteomes" id="UP000721236">
    <property type="component" value="Unassembled WGS sequence"/>
</dbReference>
<reference evidence="1 2" key="1">
    <citation type="submission" date="2021-08" db="EMBL/GenBank/DDBJ databases">
        <authorList>
            <person name="Peeters C."/>
        </authorList>
    </citation>
    <scope>NUCLEOTIDE SEQUENCE [LARGE SCALE GENOMIC DNA]</scope>
    <source>
        <strain evidence="1 2">LMG 21510</strain>
    </source>
</reference>
<proteinExistence type="predicted"/>